<evidence type="ECO:0000256" key="1">
    <source>
        <dbReference type="SAM" id="Phobius"/>
    </source>
</evidence>
<reference evidence="3" key="1">
    <citation type="submission" date="2021-02" db="EMBL/GenBank/DDBJ databases">
        <authorList>
            <person name="Dougan E. K."/>
            <person name="Rhodes N."/>
            <person name="Thang M."/>
            <person name="Chan C."/>
        </authorList>
    </citation>
    <scope>NUCLEOTIDE SEQUENCE</scope>
</reference>
<dbReference type="Proteomes" id="UP000601435">
    <property type="component" value="Unassembled WGS sequence"/>
</dbReference>
<dbReference type="InterPro" id="IPR013702">
    <property type="entry name" value="FIST_domain_N"/>
</dbReference>
<comment type="caution">
    <text evidence="3">The sequence shown here is derived from an EMBL/GenBank/DDBJ whole genome shotgun (WGS) entry which is preliminary data.</text>
</comment>
<evidence type="ECO:0000313" key="4">
    <source>
        <dbReference type="Proteomes" id="UP000601435"/>
    </source>
</evidence>
<dbReference type="AlphaFoldDB" id="A0A812PZT0"/>
<keyword evidence="1" id="KW-0472">Membrane</keyword>
<accession>A0A812PZT0</accession>
<evidence type="ECO:0000313" key="3">
    <source>
        <dbReference type="EMBL" id="CAE7370357.1"/>
    </source>
</evidence>
<evidence type="ECO:0000259" key="2">
    <source>
        <dbReference type="Pfam" id="PF08495"/>
    </source>
</evidence>
<dbReference type="EMBL" id="CAJNJA010015900">
    <property type="protein sequence ID" value="CAE7370357.1"/>
    <property type="molecule type" value="Genomic_DNA"/>
</dbReference>
<keyword evidence="4" id="KW-1185">Reference proteome</keyword>
<gene>
    <name evidence="3" type="ORF">SNEC2469_LOCUS9948</name>
</gene>
<sequence>MNSGQAGALWSKLFMVGHGADKVVEVASTEGDLILFAANKAAVHGTDFKHGACERSAWHSFLRSLGCKTEAAPHNTGSAAAYFWYAAAGQLMASNFTRQSSLQARNHSENLLLAASALSWAVCQAELMVCQNERWEQMTWCRLQFDLSRVLYPARTAVDIDLLLNEEVYSRLLGEFELVNANIEFGHPFQAALAREALLPLSDALRRAGVWQAVAKAGGLVRRESTTKLFVFLSAASFAHRDIQDVSMLPSYLTARCSCTAVVESSREKRLRASSDRTFHAHPCAFLAGGATRVAAVAAVGRKLSRHGGARTRLLAASQFIKGANDVTEEPLFCTVLSTQEDWRAAVAEVTAEASYQLRSRPRKCWDFGVVYVSGHHDVSVTDITMTLDRNLGTSGACIGAAVNGCGGPGTDHHRRTHTGRKTPVIQLIAVQQPHKANPSASNGSPAELAGAKPFFVGQRELQEISGLVCQIQGRTRVIGAQEPPLPRAWREYLGIAEKEEARPRGILLFIDPLASKYVVGTVLSALDLALPNAVKCGAVCADLLPSRRRVAVAGYEMRRGISSADDVPAGVAGLLLPPDMSIHSMVCSGSSRVGPELRVTAADGQVIKMMQSEDDIEAHPATEMLEAVCKHASPVQQLLIEKGGYLLGLEAPRDPLDPDKSKVYDDVWGSSERAPSYSSLRRQAAACDWLVRSLEPLPGGSVVIRRENLKRIPPRVGPAWVRCQVHVFDERQGRQELQLMLQRYMGARMTLPTPAGKPFGAMIFTCRSWFAQAEDEVGVAEVSAAFDPPPTVVSVNVCGEVAHPGIALGGVDQKRTTIQGHTATCCFLSYEPSPAMLWPMQVMSCQHEAWSVKERRCVCLFPARAKEAMASRGIVQFGADGFGIDQNALKRHEAEQKVKCARYLRFAFCAHAVVLILINIIVWAIWFILRSNQKGGTYQWPLWVTLGSVVLLVAHLLSMLPYAVCKPSHNCPRWVWVILLNIALVNIVCWGVYATAEQQACPINNPHCEYLWPAWVSGATVLGGIVVSLLPCLIGAIFGIHDDDSEAEGMMYSSESD</sequence>
<protein>
    <recommendedName>
        <fullName evidence="2">FIST domain-containing protein</fullName>
    </recommendedName>
</protein>
<dbReference type="OrthoDB" id="410380at2759"/>
<dbReference type="Pfam" id="PF08495">
    <property type="entry name" value="FIST"/>
    <property type="match status" value="1"/>
</dbReference>
<proteinExistence type="predicted"/>
<name>A0A812PZT0_9DINO</name>
<keyword evidence="1" id="KW-1133">Transmembrane helix</keyword>
<feature type="transmembrane region" description="Helical" evidence="1">
    <location>
        <begin position="941"/>
        <end position="963"/>
    </location>
</feature>
<organism evidence="3 4">
    <name type="scientific">Symbiodinium necroappetens</name>
    <dbReference type="NCBI Taxonomy" id="1628268"/>
    <lineage>
        <taxon>Eukaryota</taxon>
        <taxon>Sar</taxon>
        <taxon>Alveolata</taxon>
        <taxon>Dinophyceae</taxon>
        <taxon>Suessiales</taxon>
        <taxon>Symbiodiniaceae</taxon>
        <taxon>Symbiodinium</taxon>
    </lineage>
</organism>
<feature type="transmembrane region" description="Helical" evidence="1">
    <location>
        <begin position="907"/>
        <end position="929"/>
    </location>
</feature>
<feature type="domain" description="FIST" evidence="2">
    <location>
        <begin position="367"/>
        <end position="609"/>
    </location>
</feature>
<feature type="transmembrane region" description="Helical" evidence="1">
    <location>
        <begin position="1015"/>
        <end position="1041"/>
    </location>
</feature>
<keyword evidence="1" id="KW-0812">Transmembrane</keyword>
<feature type="transmembrane region" description="Helical" evidence="1">
    <location>
        <begin position="975"/>
        <end position="995"/>
    </location>
</feature>